<sequence length="551" mass="60559">MTFIDFQTEPTRYRHWRLEFDGDIAYLIMDVDPAGGLAEGYELKLNSYDLGVDIELNDAVQRLRFEHPEVRAVVIKSGKDNVFCAGANIRMLGKSTHGHKVNFCKFTNETRLSIEDASEHSKQTYICAINGNAAGGGYELALAADHIMLVDDRRSAVALPETPLLAVLPGTGGLTRVTDKRKVRRDRADVFCSIEEGIRGTKAVEWKLVDEVVPNSKWKDAVAARAKEIAARSDRPTDAKGIKFNPLARKIEGDRVSYPNVTVEIDRARGLANVTVKGPSQPVPASADAAQALGDAFWPLAVARELEDAILHLRANEAAIAVVLLRTEGNAQGVLDHDAFLAKSQDHWLMREIRHYLKRTLKRIDVTPKSFVALIEPGSCFAGTLAELAFAADRSLMLIGTREGDNRQPAAITLGEANFGAYPMGNGLTRLETRFLGEPETLEAAKAKIGVAVEGEEAVELGLVTLGLEDFDWDDELRVMLEERASFSPDALTGMEANLRFAGPETMETKIFGRLTAWQNWIFQRPNAIGEQGALKLYGTGVSPTYARDRV</sequence>
<dbReference type="GO" id="GO:0016787">
    <property type="term" value="F:hydrolase activity"/>
    <property type="evidence" value="ECO:0007669"/>
    <property type="project" value="UniProtKB-KW"/>
</dbReference>
<dbReference type="PANTHER" id="PTHR11941:SF54">
    <property type="entry name" value="ENOYL-COA HYDRATASE, MITOCHONDRIAL"/>
    <property type="match status" value="1"/>
</dbReference>
<dbReference type="EMBL" id="CP031417">
    <property type="protein sequence ID" value="AXK83696.1"/>
    <property type="molecule type" value="Genomic_DNA"/>
</dbReference>
<dbReference type="InterPro" id="IPR001753">
    <property type="entry name" value="Enoyl-CoA_hydra/iso"/>
</dbReference>
<dbReference type="Proteomes" id="UP000254889">
    <property type="component" value="Chromosome"/>
</dbReference>
<evidence type="ECO:0000313" key="2">
    <source>
        <dbReference type="Proteomes" id="UP000254889"/>
    </source>
</evidence>
<gene>
    <name evidence="1" type="primary">boxC</name>
    <name evidence="1" type="ORF">DW352_26115</name>
</gene>
<dbReference type="GO" id="GO:0006635">
    <property type="term" value="P:fatty acid beta-oxidation"/>
    <property type="evidence" value="ECO:0007669"/>
    <property type="project" value="TreeGrafter"/>
</dbReference>
<keyword evidence="1" id="KW-0456">Lyase</keyword>
<organism evidence="1 2">
    <name type="scientific">Pseudolabrys taiwanensis</name>
    <dbReference type="NCBI Taxonomy" id="331696"/>
    <lineage>
        <taxon>Bacteria</taxon>
        <taxon>Pseudomonadati</taxon>
        <taxon>Pseudomonadota</taxon>
        <taxon>Alphaproteobacteria</taxon>
        <taxon>Hyphomicrobiales</taxon>
        <taxon>Xanthobacteraceae</taxon>
        <taxon>Pseudolabrys</taxon>
    </lineage>
</organism>
<dbReference type="Gene3D" id="3.90.226.10">
    <property type="entry name" value="2-enoyl-CoA Hydratase, Chain A, domain 1"/>
    <property type="match status" value="2"/>
</dbReference>
<dbReference type="NCBIfam" id="TIGR03222">
    <property type="entry name" value="benzo_boxC"/>
    <property type="match status" value="1"/>
</dbReference>
<proteinExistence type="predicted"/>
<reference evidence="1 2" key="1">
    <citation type="submission" date="2018-07" db="EMBL/GenBank/DDBJ databases">
        <authorList>
            <person name="Quirk P.G."/>
            <person name="Krulwich T.A."/>
        </authorList>
    </citation>
    <scope>NUCLEOTIDE SEQUENCE [LARGE SCALE GENOMIC DNA]</scope>
    <source>
        <strain evidence="1 2">CC-BB4</strain>
    </source>
</reference>
<keyword evidence="1" id="KW-0378">Hydrolase</keyword>
<dbReference type="RefSeq" id="WP_115694075.1">
    <property type="nucleotide sequence ID" value="NZ_CP031417.1"/>
</dbReference>
<dbReference type="SUPFAM" id="SSF52096">
    <property type="entry name" value="ClpP/crotonase"/>
    <property type="match status" value="2"/>
</dbReference>
<dbReference type="AlphaFoldDB" id="A0A346A3E9"/>
<protein>
    <submittedName>
        <fullName evidence="1">2,3-epoxybenzoyl-CoA dihydrolase</fullName>
        <ecNumber evidence="1">4.1.2.44</ecNumber>
    </submittedName>
</protein>
<dbReference type="EC" id="4.1.2.44" evidence="1"/>
<accession>A0A346A3E9</accession>
<keyword evidence="2" id="KW-1185">Reference proteome</keyword>
<dbReference type="KEGG" id="ptaw:DW352_26115"/>
<evidence type="ECO:0000313" key="1">
    <source>
        <dbReference type="EMBL" id="AXK83696.1"/>
    </source>
</evidence>
<dbReference type="Pfam" id="PF00378">
    <property type="entry name" value="ECH_1"/>
    <property type="match status" value="1"/>
</dbReference>
<dbReference type="PANTHER" id="PTHR11941">
    <property type="entry name" value="ENOYL-COA HYDRATASE-RELATED"/>
    <property type="match status" value="1"/>
</dbReference>
<dbReference type="OrthoDB" id="7234377at2"/>
<dbReference type="InterPro" id="IPR017633">
    <property type="entry name" value="Benz-CoA_dihydrodiol_lyase"/>
</dbReference>
<name>A0A346A3E9_9HYPH</name>
<dbReference type="GO" id="GO:0016829">
    <property type="term" value="F:lyase activity"/>
    <property type="evidence" value="ECO:0007669"/>
    <property type="project" value="UniProtKB-KW"/>
</dbReference>
<dbReference type="CDD" id="cd06558">
    <property type="entry name" value="crotonase-like"/>
    <property type="match status" value="1"/>
</dbReference>
<dbReference type="InterPro" id="IPR029045">
    <property type="entry name" value="ClpP/crotonase-like_dom_sf"/>
</dbReference>